<accession>A0A5M8P0M0</accession>
<sequence length="360" mass="41075">METHIELVNHFRLEGTPVSVAPLGAGLINASYLVKTKEADKPDYLLQRINHGIFKNVELLQHNILHVTNHIRKKLAEKGETDIERKTLTIIPAKDGKLFYFDGEHYWRVYLFISGGKGYDTITPELAYEAGKAFGEFQGYLADIPEKIEETIPNFHNMEFRLEQFREAVANDAAGRVAAFQNIIQEIESRAEEMCKAERMGREGILPKRINHCDTKVNNVLFGEDGRILCVVDLDTVMPGYVLSDFGDFIRTGANTGTEDDADLNHVGVNLAIFEGYAKGYLETARKFLLPVEIENLPFGARLLTYMQTVRFFTDYLNGDTYYKINFPEHNLQRTKAQLKLLQDLEKNQEKMQAIIQSFL</sequence>
<name>A0A5M8P0M0_9BACT</name>
<dbReference type="SUPFAM" id="SSF56112">
    <property type="entry name" value="Protein kinase-like (PK-like)"/>
    <property type="match status" value="1"/>
</dbReference>
<dbReference type="InterPro" id="IPR011009">
    <property type="entry name" value="Kinase-like_dom_sf"/>
</dbReference>
<comment type="caution">
    <text evidence="2">The sequence shown here is derived from an EMBL/GenBank/DDBJ whole genome shotgun (WGS) entry which is preliminary data.</text>
</comment>
<keyword evidence="2" id="KW-0418">Kinase</keyword>
<dbReference type="Proteomes" id="UP000324575">
    <property type="component" value="Unassembled WGS sequence"/>
</dbReference>
<dbReference type="Pfam" id="PF01636">
    <property type="entry name" value="APH"/>
    <property type="match status" value="1"/>
</dbReference>
<gene>
    <name evidence="2" type="ORF">EZS26_001799</name>
</gene>
<dbReference type="InterPro" id="IPR050249">
    <property type="entry name" value="Pseudomonas-type_ThrB"/>
</dbReference>
<evidence type="ECO:0000313" key="2">
    <source>
        <dbReference type="EMBL" id="KAA6301983.1"/>
    </source>
</evidence>
<dbReference type="PANTHER" id="PTHR21064:SF5">
    <property type="entry name" value="SLR1880 PROTEIN"/>
    <property type="match status" value="1"/>
</dbReference>
<evidence type="ECO:0000259" key="1">
    <source>
        <dbReference type="Pfam" id="PF01636"/>
    </source>
</evidence>
<dbReference type="GO" id="GO:0016301">
    <property type="term" value="F:kinase activity"/>
    <property type="evidence" value="ECO:0007669"/>
    <property type="project" value="UniProtKB-KW"/>
</dbReference>
<dbReference type="InterPro" id="IPR002575">
    <property type="entry name" value="Aminoglycoside_PTrfase"/>
</dbReference>
<keyword evidence="2" id="KW-0808">Transferase</keyword>
<evidence type="ECO:0000313" key="3">
    <source>
        <dbReference type="Proteomes" id="UP000324575"/>
    </source>
</evidence>
<dbReference type="Gene3D" id="3.90.1200.10">
    <property type="match status" value="1"/>
</dbReference>
<dbReference type="EC" id="2.7.1.162" evidence="2"/>
<dbReference type="EMBL" id="SNRX01000011">
    <property type="protein sequence ID" value="KAA6301983.1"/>
    <property type="molecule type" value="Genomic_DNA"/>
</dbReference>
<dbReference type="AlphaFoldDB" id="A0A5M8P0M0"/>
<reference evidence="2 3" key="1">
    <citation type="submission" date="2019-03" db="EMBL/GenBank/DDBJ databases">
        <title>Single cell metagenomics reveals metabolic interactions within the superorganism composed of flagellate Streblomastix strix and complex community of Bacteroidetes bacteria on its surface.</title>
        <authorList>
            <person name="Treitli S.C."/>
            <person name="Kolisko M."/>
            <person name="Husnik F."/>
            <person name="Keeling P."/>
            <person name="Hampl V."/>
        </authorList>
    </citation>
    <scope>NUCLEOTIDE SEQUENCE [LARGE SCALE GENOMIC DNA]</scope>
    <source>
        <strain evidence="2">St1</strain>
    </source>
</reference>
<dbReference type="PANTHER" id="PTHR21064">
    <property type="entry name" value="AMINOGLYCOSIDE PHOSPHOTRANSFERASE DOMAIN-CONTAINING PROTEIN-RELATED"/>
    <property type="match status" value="1"/>
</dbReference>
<feature type="domain" description="Aminoglycoside phosphotransferase" evidence="1">
    <location>
        <begin position="20"/>
        <end position="262"/>
    </location>
</feature>
<protein>
    <submittedName>
        <fullName evidence="2">N-acetylhexosamine 1-kinase</fullName>
        <ecNumber evidence="2">2.7.1.162</ecNumber>
    </submittedName>
</protein>
<organism evidence="2 3">
    <name type="scientific">Candidatus Ordinivivax streblomastigis</name>
    <dbReference type="NCBI Taxonomy" id="2540710"/>
    <lineage>
        <taxon>Bacteria</taxon>
        <taxon>Pseudomonadati</taxon>
        <taxon>Bacteroidota</taxon>
        <taxon>Bacteroidia</taxon>
        <taxon>Bacteroidales</taxon>
        <taxon>Candidatus Ordinivivax</taxon>
    </lineage>
</organism>
<proteinExistence type="predicted"/>